<accession>A0ABR3Y3I7</accession>
<dbReference type="InterPro" id="IPR036427">
    <property type="entry name" value="Bromodomain-like_sf"/>
</dbReference>
<dbReference type="SMART" id="SM00297">
    <property type="entry name" value="BROMO"/>
    <property type="match status" value="1"/>
</dbReference>
<comment type="caution">
    <text evidence="5">The sequence shown here is derived from an EMBL/GenBank/DDBJ whole genome shotgun (WGS) entry which is preliminary data.</text>
</comment>
<evidence type="ECO:0000256" key="3">
    <source>
        <dbReference type="SAM" id="MobiDB-lite"/>
    </source>
</evidence>
<dbReference type="Pfam" id="PF00439">
    <property type="entry name" value="Bromodomain"/>
    <property type="match status" value="1"/>
</dbReference>
<dbReference type="InterPro" id="IPR001487">
    <property type="entry name" value="Bromodomain"/>
</dbReference>
<dbReference type="InterPro" id="IPR037800">
    <property type="entry name" value="GCN5"/>
</dbReference>
<protein>
    <submittedName>
        <fullName evidence="5">Cat eye syndrome chromosome region, candidate 2</fullName>
    </submittedName>
</protein>
<feature type="compositionally biased region" description="Basic and acidic residues" evidence="3">
    <location>
        <begin position="420"/>
        <end position="436"/>
    </location>
</feature>
<keyword evidence="1 2" id="KW-0103">Bromodomain</keyword>
<feature type="region of interest" description="Disordered" evidence="3">
    <location>
        <begin position="375"/>
        <end position="551"/>
    </location>
</feature>
<organism evidence="5 6">
    <name type="scientific">Diaporthe australafricana</name>
    <dbReference type="NCBI Taxonomy" id="127596"/>
    <lineage>
        <taxon>Eukaryota</taxon>
        <taxon>Fungi</taxon>
        <taxon>Dikarya</taxon>
        <taxon>Ascomycota</taxon>
        <taxon>Pezizomycotina</taxon>
        <taxon>Sordariomycetes</taxon>
        <taxon>Sordariomycetidae</taxon>
        <taxon>Diaporthales</taxon>
        <taxon>Diaporthaceae</taxon>
        <taxon>Diaporthe</taxon>
    </lineage>
</organism>
<evidence type="ECO:0000256" key="2">
    <source>
        <dbReference type="PROSITE-ProRule" id="PRU00035"/>
    </source>
</evidence>
<gene>
    <name evidence="5" type="primary">CECR2</name>
    <name evidence="5" type="ORF">Daus18300_000509</name>
</gene>
<dbReference type="EMBL" id="JAWRVE010000003">
    <property type="protein sequence ID" value="KAL1882871.1"/>
    <property type="molecule type" value="Genomic_DNA"/>
</dbReference>
<feature type="domain" description="Bromo" evidence="4">
    <location>
        <begin position="224"/>
        <end position="296"/>
    </location>
</feature>
<keyword evidence="6" id="KW-1185">Reference proteome</keyword>
<evidence type="ECO:0000256" key="1">
    <source>
        <dbReference type="ARBA" id="ARBA00023117"/>
    </source>
</evidence>
<evidence type="ECO:0000313" key="6">
    <source>
        <dbReference type="Proteomes" id="UP001583177"/>
    </source>
</evidence>
<proteinExistence type="predicted"/>
<dbReference type="PANTHER" id="PTHR45750">
    <property type="entry name" value="GH11602P"/>
    <property type="match status" value="1"/>
</dbReference>
<evidence type="ECO:0000259" key="4">
    <source>
        <dbReference type="PROSITE" id="PS50014"/>
    </source>
</evidence>
<reference evidence="5 6" key="1">
    <citation type="journal article" date="2024" name="IMA Fungus">
        <title>IMA Genome - F19 : A genome assembly and annotation guide to empower mycologists, including annotated draft genome sequences of Ceratocystis pirilliformis, Diaporthe australafricana, Fusarium ophioides, Paecilomyces lecythidis, and Sporothrix stenoceras.</title>
        <authorList>
            <person name="Aylward J."/>
            <person name="Wilson A.M."/>
            <person name="Visagie C.M."/>
            <person name="Spraker J."/>
            <person name="Barnes I."/>
            <person name="Buitendag C."/>
            <person name="Ceriani C."/>
            <person name="Del Mar Angel L."/>
            <person name="du Plessis D."/>
            <person name="Fuchs T."/>
            <person name="Gasser K."/>
            <person name="Kramer D."/>
            <person name="Li W."/>
            <person name="Munsamy K."/>
            <person name="Piso A."/>
            <person name="Price J.L."/>
            <person name="Sonnekus B."/>
            <person name="Thomas C."/>
            <person name="van der Nest A."/>
            <person name="van Dijk A."/>
            <person name="van Heerden A."/>
            <person name="van Vuuren N."/>
            <person name="Yilmaz N."/>
            <person name="Duong T.A."/>
            <person name="van der Merwe N.A."/>
            <person name="Wingfield M.J."/>
            <person name="Wingfield B.D."/>
        </authorList>
    </citation>
    <scope>NUCLEOTIDE SEQUENCE [LARGE SCALE GENOMIC DNA]</scope>
    <source>
        <strain evidence="5 6">CMW 18300</strain>
    </source>
</reference>
<dbReference type="SUPFAM" id="SSF47370">
    <property type="entry name" value="Bromodomain"/>
    <property type="match status" value="1"/>
</dbReference>
<dbReference type="Gene3D" id="1.20.920.10">
    <property type="entry name" value="Bromodomain-like"/>
    <property type="match status" value="1"/>
</dbReference>
<feature type="compositionally biased region" description="Polar residues" evidence="3">
    <location>
        <begin position="441"/>
        <end position="453"/>
    </location>
</feature>
<sequence>MEAQINPKVPEWMTEFEYKMLNSDSLDYGDDCTYLEFRLAMEDARNWKKASEDDIIRRLNRLKTDVFPIWHRNQRSFLRERQELMELFLKHHGPEGEWKQQAQDFADLKAKVAAEGDHTLVSIMDSRNQIPAQASGTQLFDYGRAGQIRYQMDLSRNIQDGVGVLADRKSGRVEAINKAKAHPRPAYEVIPAQPAYGQTRHHNANDEDDLTLKVTFLRIVQRLMNHKDAWPFLSSVSETQCPDYYTVIKRPRYLSAIQSNLRTEDSWGYGATAFFNDILLVFHNCRLYHGPDSEFARFVNRLERLMKRLLLELRGPQEGAKLVEQYNAIVELGPETVPDAQWIFRQRLRLPEFSGPDGKSPEFDTKFLLEHDRKYGARHPLPPGTIPVIDESPAEHNPQVNGATRKRARDEGAESAGDGHNGDDRAKRQRSLRDDAPIPSDVNNGASQSSEAGPSSLGGHPAFDSGGRMKRARDPADGDSDDNEVGEGHEAPASKRRRLQAELPSASAPNSSPRVASPGTADPLSFHDGSPAASANEPPPPPPVPSSQPLGFCKKTVTTSKIAKMGKTRPWLFGHSTAEGYGIYAFVECASPGCKHKFSRHPLMSGRAEEHIRKCLHLPGEDQDIVKNYARQVIKDRGRKTDLTIEWAWKSNRNICPPALKIHHPENFQRPSTAA</sequence>
<name>A0ABR3Y3I7_9PEZI</name>
<evidence type="ECO:0000313" key="5">
    <source>
        <dbReference type="EMBL" id="KAL1882871.1"/>
    </source>
</evidence>
<dbReference type="Proteomes" id="UP001583177">
    <property type="component" value="Unassembled WGS sequence"/>
</dbReference>
<feature type="compositionally biased region" description="Pro residues" evidence="3">
    <location>
        <begin position="537"/>
        <end position="546"/>
    </location>
</feature>
<dbReference type="PROSITE" id="PS50014">
    <property type="entry name" value="BROMODOMAIN_2"/>
    <property type="match status" value="1"/>
</dbReference>
<dbReference type="PRINTS" id="PR00503">
    <property type="entry name" value="BROMODOMAIN"/>
</dbReference>
<dbReference type="PANTHER" id="PTHR45750:SF3">
    <property type="entry name" value="HISTONE ACETYLTRANSFERASE"/>
    <property type="match status" value="1"/>
</dbReference>